<dbReference type="InterPro" id="IPR051936">
    <property type="entry name" value="Heme-iron_electron_transfer"/>
</dbReference>
<feature type="transmembrane region" description="Helical" evidence="13">
    <location>
        <begin position="54"/>
        <end position="81"/>
    </location>
</feature>
<dbReference type="RefSeq" id="WP_164453995.1">
    <property type="nucleotide sequence ID" value="NZ_JAAIJQ010000054.1"/>
</dbReference>
<dbReference type="GO" id="GO:0020037">
    <property type="term" value="F:heme binding"/>
    <property type="evidence" value="ECO:0007669"/>
    <property type="project" value="InterPro"/>
</dbReference>
<protein>
    <submittedName>
        <fullName evidence="15">C-type cytochrome</fullName>
    </submittedName>
</protein>
<evidence type="ECO:0000256" key="10">
    <source>
        <dbReference type="ARBA" id="ARBA00023004"/>
    </source>
</evidence>
<evidence type="ECO:0000256" key="11">
    <source>
        <dbReference type="ARBA" id="ARBA00023136"/>
    </source>
</evidence>
<dbReference type="PROSITE" id="PS51007">
    <property type="entry name" value="CYTC"/>
    <property type="match status" value="2"/>
</dbReference>
<dbReference type="GO" id="GO:0009055">
    <property type="term" value="F:electron transfer activity"/>
    <property type="evidence" value="ECO:0007669"/>
    <property type="project" value="InterPro"/>
</dbReference>
<feature type="transmembrane region" description="Helical" evidence="13">
    <location>
        <begin position="241"/>
        <end position="260"/>
    </location>
</feature>
<keyword evidence="3" id="KW-1003">Cell membrane</keyword>
<dbReference type="GO" id="GO:0005886">
    <property type="term" value="C:plasma membrane"/>
    <property type="evidence" value="ECO:0007669"/>
    <property type="project" value="UniProtKB-SubCell"/>
</dbReference>
<evidence type="ECO:0000313" key="15">
    <source>
        <dbReference type="EMBL" id="NEV63531.1"/>
    </source>
</evidence>
<evidence type="ECO:0000256" key="1">
    <source>
        <dbReference type="ARBA" id="ARBA00004651"/>
    </source>
</evidence>
<keyword evidence="16" id="KW-1185">Reference proteome</keyword>
<evidence type="ECO:0000313" key="16">
    <source>
        <dbReference type="Proteomes" id="UP000483379"/>
    </source>
</evidence>
<keyword evidence="5 13" id="KW-0812">Transmembrane</keyword>
<feature type="transmembrane region" description="Helical" evidence="13">
    <location>
        <begin position="12"/>
        <end position="33"/>
    </location>
</feature>
<dbReference type="Pfam" id="PF13442">
    <property type="entry name" value="Cytochrome_CBB3"/>
    <property type="match status" value="2"/>
</dbReference>
<dbReference type="Proteomes" id="UP000483379">
    <property type="component" value="Unassembled WGS sequence"/>
</dbReference>
<evidence type="ECO:0000256" key="6">
    <source>
        <dbReference type="ARBA" id="ARBA00022723"/>
    </source>
</evidence>
<keyword evidence="8 13" id="KW-1133">Transmembrane helix</keyword>
<organism evidence="15 16">
    <name type="scientific">Thiorhodococcus minor</name>
    <dbReference type="NCBI Taxonomy" id="57489"/>
    <lineage>
        <taxon>Bacteria</taxon>
        <taxon>Pseudomonadati</taxon>
        <taxon>Pseudomonadota</taxon>
        <taxon>Gammaproteobacteria</taxon>
        <taxon>Chromatiales</taxon>
        <taxon>Chromatiaceae</taxon>
        <taxon>Thiorhodococcus</taxon>
    </lineage>
</organism>
<dbReference type="AlphaFoldDB" id="A0A6M0K2F5"/>
<dbReference type="SUPFAM" id="SSF103501">
    <property type="entry name" value="Respiratory nitrate reductase 1 gamma chain"/>
    <property type="match status" value="1"/>
</dbReference>
<accession>A0A6M0K2F5</accession>
<keyword evidence="4 12" id="KW-0349">Heme</keyword>
<keyword evidence="10 12" id="KW-0408">Iron</keyword>
<dbReference type="EMBL" id="JAAIJQ010000054">
    <property type="protein sequence ID" value="NEV63531.1"/>
    <property type="molecule type" value="Genomic_DNA"/>
</dbReference>
<keyword evidence="6 12" id="KW-0479">Metal-binding</keyword>
<dbReference type="PANTHER" id="PTHR30598:SF3">
    <property type="entry name" value="RESPIRATORY NITRATE REDUCTASE 1 GAMMA CHAIN"/>
    <property type="match status" value="1"/>
</dbReference>
<feature type="domain" description="Cytochrome c" evidence="14">
    <location>
        <begin position="282"/>
        <end position="383"/>
    </location>
</feature>
<evidence type="ECO:0000256" key="12">
    <source>
        <dbReference type="PROSITE-ProRule" id="PRU00433"/>
    </source>
</evidence>
<evidence type="ECO:0000256" key="13">
    <source>
        <dbReference type="SAM" id="Phobius"/>
    </source>
</evidence>
<dbReference type="Gene3D" id="1.10.760.10">
    <property type="entry name" value="Cytochrome c-like domain"/>
    <property type="match status" value="2"/>
</dbReference>
<evidence type="ECO:0000256" key="5">
    <source>
        <dbReference type="ARBA" id="ARBA00022692"/>
    </source>
</evidence>
<gene>
    <name evidence="15" type="ORF">G3446_16825</name>
</gene>
<evidence type="ECO:0000256" key="8">
    <source>
        <dbReference type="ARBA" id="ARBA00022989"/>
    </source>
</evidence>
<comment type="caution">
    <text evidence="15">The sequence shown here is derived from an EMBL/GenBank/DDBJ whole genome shotgun (WGS) entry which is preliminary data.</text>
</comment>
<dbReference type="InterPro" id="IPR023234">
    <property type="entry name" value="NarG-like_domain"/>
</dbReference>
<keyword evidence="2" id="KW-0813">Transport</keyword>
<proteinExistence type="predicted"/>
<keyword evidence="11 13" id="KW-0472">Membrane</keyword>
<reference evidence="15 16" key="1">
    <citation type="submission" date="2020-02" db="EMBL/GenBank/DDBJ databases">
        <title>Genome sequences of Thiorhodococcus mannitoliphagus and Thiorhodococcus minor, purple sulfur photosynthetic bacteria in the gammaproteobacterial family, Chromatiaceae.</title>
        <authorList>
            <person name="Aviles F.A."/>
            <person name="Meyer T.E."/>
            <person name="Kyndt J.A."/>
        </authorList>
    </citation>
    <scope>NUCLEOTIDE SEQUENCE [LARGE SCALE GENOMIC DNA]</scope>
    <source>
        <strain evidence="15 16">DSM 11518</strain>
    </source>
</reference>
<keyword evidence="9" id="KW-0560">Oxidoreductase</keyword>
<dbReference type="InterPro" id="IPR036909">
    <property type="entry name" value="Cyt_c-like_dom_sf"/>
</dbReference>
<keyword evidence="7" id="KW-0249">Electron transport</keyword>
<dbReference type="Gene3D" id="1.20.950.20">
    <property type="entry name" value="Transmembrane di-heme cytochromes, Chain C"/>
    <property type="match status" value="1"/>
</dbReference>
<dbReference type="Pfam" id="PF02665">
    <property type="entry name" value="Nitrate_red_gam"/>
    <property type="match status" value="1"/>
</dbReference>
<dbReference type="InterPro" id="IPR036197">
    <property type="entry name" value="NarG-like_sf"/>
</dbReference>
<evidence type="ECO:0000259" key="14">
    <source>
        <dbReference type="PROSITE" id="PS51007"/>
    </source>
</evidence>
<dbReference type="GO" id="GO:0008940">
    <property type="term" value="F:nitrate reductase activity"/>
    <property type="evidence" value="ECO:0007669"/>
    <property type="project" value="TreeGrafter"/>
</dbReference>
<evidence type="ECO:0000256" key="4">
    <source>
        <dbReference type="ARBA" id="ARBA00022617"/>
    </source>
</evidence>
<evidence type="ECO:0000256" key="7">
    <source>
        <dbReference type="ARBA" id="ARBA00022982"/>
    </source>
</evidence>
<evidence type="ECO:0000256" key="3">
    <source>
        <dbReference type="ARBA" id="ARBA00022475"/>
    </source>
</evidence>
<name>A0A6M0K2F5_9GAMM</name>
<comment type="subcellular location">
    <subcellularLocation>
        <location evidence="1">Cell membrane</location>
        <topology evidence="1">Multi-pass membrane protein</topology>
    </subcellularLocation>
</comment>
<feature type="transmembrane region" description="Helical" evidence="13">
    <location>
        <begin position="176"/>
        <end position="194"/>
    </location>
</feature>
<feature type="transmembrane region" description="Helical" evidence="13">
    <location>
        <begin position="87"/>
        <end position="108"/>
    </location>
</feature>
<dbReference type="GO" id="GO:0046872">
    <property type="term" value="F:metal ion binding"/>
    <property type="evidence" value="ECO:0007669"/>
    <property type="project" value="UniProtKB-KW"/>
</dbReference>
<dbReference type="InterPro" id="IPR009056">
    <property type="entry name" value="Cyt_c-like_dom"/>
</dbReference>
<dbReference type="SUPFAM" id="SSF46626">
    <property type="entry name" value="Cytochrome c"/>
    <property type="match status" value="2"/>
</dbReference>
<evidence type="ECO:0000256" key="9">
    <source>
        <dbReference type="ARBA" id="ARBA00023002"/>
    </source>
</evidence>
<feature type="domain" description="Cytochrome c" evidence="14">
    <location>
        <begin position="405"/>
        <end position="502"/>
    </location>
</feature>
<feature type="transmembrane region" description="Helical" evidence="13">
    <location>
        <begin position="124"/>
        <end position="141"/>
    </location>
</feature>
<dbReference type="PANTHER" id="PTHR30598">
    <property type="entry name" value="NITRATE REDUCTASE PRIVATE CHAPERONE, REDOX ENZYME MATURATION PROTEIN REMP FAMILY"/>
    <property type="match status" value="1"/>
</dbReference>
<evidence type="ECO:0000256" key="2">
    <source>
        <dbReference type="ARBA" id="ARBA00022448"/>
    </source>
</evidence>
<sequence length="511" mass="55958">MNDYLGSSYLIWGVFPYVALTLFFVVPFIRMVYRPFGMSTRASGIFLGRDILGLATHLLHWGIFLVFFGHLAGLIGGILGWGSWVGAFFWMATLGGLAAITGSIIALVRRVQVPEMRAMSQPDDYIVHGFLIAILGIAIYQALVHKIWGVSFTAAPWFASLWQFSPQPELMASAPLLTKLHVLLAFAFAAYFPFTKLIHAWTLPVNYFVRPYQVLRTAAKKFQNGWVMGCWEFKGVTDKSYMSYLAAGVVLVLGLIGLTLPGPNLDGLVQEAQAKTTAAEPSEATSGRTVLDGYPLYVSQCARCHGLEGKGDGPGAESPTFSAVPRDLTAGHFQFISTNNGVASDADLRHVIVNGLHGSGMPNFSRLSERQVNSLIETVNFMWKDRPAAGERIEVPPRPRATTTAMIAQGKQEYASQCTVCHGDTGAGDGVLTKLRTDAAGHVVPPRNLRTEPLKGGSSPTQLYYRIAAGMPRAKDEWLMPHYANLGPERIWAIIAYLEQDILPPRQIANR</sequence>
<dbReference type="GO" id="GO:0019645">
    <property type="term" value="P:anaerobic electron transport chain"/>
    <property type="evidence" value="ECO:0007669"/>
    <property type="project" value="TreeGrafter"/>
</dbReference>